<comment type="caution">
    <text evidence="3">The sequence shown here is derived from an EMBL/GenBank/DDBJ whole genome shotgun (WGS) entry which is preliminary data.</text>
</comment>
<reference evidence="3 4" key="1">
    <citation type="submission" date="2019-05" db="EMBL/GenBank/DDBJ databases">
        <title>Genome sequences of Thalassotalea litorea 1K03283.</title>
        <authorList>
            <person name="Zhang D."/>
        </authorList>
    </citation>
    <scope>NUCLEOTIDE SEQUENCE [LARGE SCALE GENOMIC DNA]</scope>
    <source>
        <strain evidence="3 4">MCCC 1K03283</strain>
    </source>
</reference>
<protein>
    <submittedName>
        <fullName evidence="3">DUF4115 domain-containing protein</fullName>
    </submittedName>
</protein>
<accession>A0A5R9IMK7</accession>
<evidence type="ECO:0000313" key="3">
    <source>
        <dbReference type="EMBL" id="TLU66765.1"/>
    </source>
</evidence>
<dbReference type="Pfam" id="PF13464">
    <property type="entry name" value="RodZ_C"/>
    <property type="match status" value="1"/>
</dbReference>
<feature type="transmembrane region" description="Helical" evidence="1">
    <location>
        <begin position="115"/>
        <end position="136"/>
    </location>
</feature>
<dbReference type="Proteomes" id="UP000307790">
    <property type="component" value="Unassembled WGS sequence"/>
</dbReference>
<dbReference type="PANTHER" id="PTHR34475:SF1">
    <property type="entry name" value="CYTOSKELETON PROTEIN RODZ"/>
    <property type="match status" value="1"/>
</dbReference>
<sequence>MSEQNQPIDICDDIEVVGPGQMLREAREAKGLSQQDVATHLNFRLALVNELETEAFDASTPSTFLRGYLRNYAKFLGIDDKDILASYETLGVARQQRDEMKSFSRSTAKKAENKLLMVTSSVLATLMIGFSAYHFILEDNSESVTIASTAETVDTATLSEAFADDANNVIESTELVSDSGANAAGTQSTINVAAVAPGEQGANQLLNSETQEREIATVEPDESQSSVPEVHLAGVVSEVQNRTQSTNSNTNQNAVTTQVPAQQTDATNLVVAEAELNFVFTGDCWVNIFDADGNRLAWGIKKNDYVMTLTGKPPFSVTLGKPELVQMTYQGEEISLAEFKVGQIAKLTVPEPVDEEAAE</sequence>
<evidence type="ECO:0000256" key="1">
    <source>
        <dbReference type="SAM" id="Phobius"/>
    </source>
</evidence>
<keyword evidence="4" id="KW-1185">Reference proteome</keyword>
<keyword evidence="1" id="KW-0472">Membrane</keyword>
<name>A0A5R9IMK7_9GAMM</name>
<dbReference type="GO" id="GO:0003677">
    <property type="term" value="F:DNA binding"/>
    <property type="evidence" value="ECO:0007669"/>
    <property type="project" value="InterPro"/>
</dbReference>
<dbReference type="OrthoDB" id="9790252at2"/>
<dbReference type="InterPro" id="IPR010982">
    <property type="entry name" value="Lambda_DNA-bd_dom_sf"/>
</dbReference>
<dbReference type="Gene3D" id="1.10.260.40">
    <property type="entry name" value="lambda repressor-like DNA-binding domains"/>
    <property type="match status" value="1"/>
</dbReference>
<dbReference type="CDD" id="cd00093">
    <property type="entry name" value="HTH_XRE"/>
    <property type="match status" value="1"/>
</dbReference>
<dbReference type="PANTHER" id="PTHR34475">
    <property type="match status" value="1"/>
</dbReference>
<dbReference type="RefSeq" id="WP_138318830.1">
    <property type="nucleotide sequence ID" value="NZ_VCBC01000004.1"/>
</dbReference>
<evidence type="ECO:0000313" key="4">
    <source>
        <dbReference type="Proteomes" id="UP000307790"/>
    </source>
</evidence>
<dbReference type="AlphaFoldDB" id="A0A5R9IMK7"/>
<dbReference type="EMBL" id="VCBC01000004">
    <property type="protein sequence ID" value="TLU66765.1"/>
    <property type="molecule type" value="Genomic_DNA"/>
</dbReference>
<keyword evidence="1" id="KW-0812">Transmembrane</keyword>
<dbReference type="SUPFAM" id="SSF47413">
    <property type="entry name" value="lambda repressor-like DNA-binding domains"/>
    <property type="match status" value="1"/>
</dbReference>
<dbReference type="InterPro" id="IPR050400">
    <property type="entry name" value="Bact_Cytoskel_RodZ"/>
</dbReference>
<organism evidence="3 4">
    <name type="scientific">Thalassotalea litorea</name>
    <dbReference type="NCBI Taxonomy" id="2020715"/>
    <lineage>
        <taxon>Bacteria</taxon>
        <taxon>Pseudomonadati</taxon>
        <taxon>Pseudomonadota</taxon>
        <taxon>Gammaproteobacteria</taxon>
        <taxon>Alteromonadales</taxon>
        <taxon>Colwelliaceae</taxon>
        <taxon>Thalassotalea</taxon>
    </lineage>
</organism>
<gene>
    <name evidence="3" type="ORF">FE810_04450</name>
</gene>
<evidence type="ECO:0000259" key="2">
    <source>
        <dbReference type="PROSITE" id="PS50943"/>
    </source>
</evidence>
<dbReference type="PROSITE" id="PS50943">
    <property type="entry name" value="HTH_CROC1"/>
    <property type="match status" value="1"/>
</dbReference>
<dbReference type="InterPro" id="IPR025194">
    <property type="entry name" value="RodZ-like_C"/>
</dbReference>
<feature type="domain" description="HTH cro/C1-type" evidence="2">
    <location>
        <begin position="23"/>
        <end position="53"/>
    </location>
</feature>
<proteinExistence type="predicted"/>
<dbReference type="InterPro" id="IPR001387">
    <property type="entry name" value="Cro/C1-type_HTH"/>
</dbReference>
<keyword evidence="1" id="KW-1133">Transmembrane helix</keyword>
<dbReference type="Pfam" id="PF13413">
    <property type="entry name" value="HTH_25"/>
    <property type="match status" value="1"/>
</dbReference>